<comment type="caution">
    <text evidence="5">The sequence shown here is derived from an EMBL/GenBank/DDBJ whole genome shotgun (WGS) entry which is preliminary data.</text>
</comment>
<dbReference type="PROSITE" id="PS00097">
    <property type="entry name" value="CARBAMOYLTRANSFERASE"/>
    <property type="match status" value="1"/>
</dbReference>
<feature type="domain" description="Aspartate/ornithine carbamoyltransferase carbamoyl-P binding" evidence="4">
    <location>
        <begin position="8"/>
        <end position="152"/>
    </location>
</feature>
<dbReference type="AlphaFoldDB" id="A0A0J1FKC9"/>
<dbReference type="STRING" id="476652.DEAC_c41490"/>
<evidence type="ECO:0000313" key="5">
    <source>
        <dbReference type="EMBL" id="KLU63920.1"/>
    </source>
</evidence>
<gene>
    <name evidence="5" type="primary">argF_2</name>
    <name evidence="5" type="ORF">DEAC_c41490</name>
</gene>
<keyword evidence="1 2" id="KW-0808">Transferase</keyword>
<dbReference type="Pfam" id="PF02729">
    <property type="entry name" value="OTCace_N"/>
    <property type="match status" value="1"/>
</dbReference>
<dbReference type="Pfam" id="PF00185">
    <property type="entry name" value="OTCace"/>
    <property type="match status" value="1"/>
</dbReference>
<dbReference type="RefSeq" id="WP_047811921.1">
    <property type="nucleotide sequence ID" value="NZ_LDZY01000020.1"/>
</dbReference>
<dbReference type="InterPro" id="IPR006130">
    <property type="entry name" value="Asp/Orn_carbamoylTrfase"/>
</dbReference>
<dbReference type="GO" id="GO:0019240">
    <property type="term" value="P:citrulline biosynthetic process"/>
    <property type="evidence" value="ECO:0007669"/>
    <property type="project" value="TreeGrafter"/>
</dbReference>
<evidence type="ECO:0000259" key="4">
    <source>
        <dbReference type="Pfam" id="PF02729"/>
    </source>
</evidence>
<dbReference type="Gene3D" id="3.40.50.1370">
    <property type="entry name" value="Aspartate/ornithine carbamoyltransferase"/>
    <property type="match status" value="2"/>
</dbReference>
<dbReference type="PANTHER" id="PTHR45753">
    <property type="entry name" value="ORNITHINE CARBAMOYLTRANSFERASE, MITOCHONDRIAL"/>
    <property type="match status" value="1"/>
</dbReference>
<dbReference type="PANTHER" id="PTHR45753:SF3">
    <property type="entry name" value="ORNITHINE TRANSCARBAMYLASE, MITOCHONDRIAL"/>
    <property type="match status" value="1"/>
</dbReference>
<evidence type="ECO:0000313" key="6">
    <source>
        <dbReference type="Proteomes" id="UP000036356"/>
    </source>
</evidence>
<dbReference type="GO" id="GO:0016597">
    <property type="term" value="F:amino acid binding"/>
    <property type="evidence" value="ECO:0007669"/>
    <property type="project" value="InterPro"/>
</dbReference>
<dbReference type="InterPro" id="IPR036901">
    <property type="entry name" value="Asp/Orn_carbamoylTrfase_sf"/>
</dbReference>
<accession>A0A0J1FKC9</accession>
<dbReference type="GO" id="GO:0042450">
    <property type="term" value="P:L-arginine biosynthetic process via ornithine"/>
    <property type="evidence" value="ECO:0007669"/>
    <property type="project" value="TreeGrafter"/>
</dbReference>
<dbReference type="GO" id="GO:0004585">
    <property type="term" value="F:ornithine carbamoyltransferase activity"/>
    <property type="evidence" value="ECO:0007669"/>
    <property type="project" value="UniProtKB-EC"/>
</dbReference>
<dbReference type="InterPro" id="IPR006131">
    <property type="entry name" value="Asp_carbamoyltransf_Asp/Orn-bd"/>
</dbReference>
<dbReference type="EMBL" id="LDZY01000020">
    <property type="protein sequence ID" value="KLU63920.1"/>
    <property type="molecule type" value="Genomic_DNA"/>
</dbReference>
<dbReference type="InterPro" id="IPR006132">
    <property type="entry name" value="Asp/Orn_carbamoyltranf_P-bd"/>
</dbReference>
<dbReference type="SUPFAM" id="SSF53671">
    <property type="entry name" value="Aspartate/ornithine carbamoyltransferase"/>
    <property type="match status" value="1"/>
</dbReference>
<evidence type="ECO:0000256" key="1">
    <source>
        <dbReference type="ARBA" id="ARBA00022679"/>
    </source>
</evidence>
<evidence type="ECO:0000256" key="2">
    <source>
        <dbReference type="RuleBase" id="RU003634"/>
    </source>
</evidence>
<reference evidence="5 6" key="1">
    <citation type="submission" date="2015-06" db="EMBL/GenBank/DDBJ databases">
        <title>Draft genome of the moderately acidophilic sulfate reducer Candidatus Desulfosporosinus acididurans strain M1.</title>
        <authorList>
            <person name="Poehlein A."/>
            <person name="Petzsch P."/>
            <person name="Johnson B.D."/>
            <person name="Schloemann M."/>
            <person name="Daniel R."/>
            <person name="Muehling M."/>
        </authorList>
    </citation>
    <scope>NUCLEOTIDE SEQUENCE [LARGE SCALE GENOMIC DNA]</scope>
    <source>
        <strain evidence="5 6">M1</strain>
    </source>
</reference>
<proteinExistence type="inferred from homology"/>
<keyword evidence="6" id="KW-1185">Reference proteome</keyword>
<dbReference type="PRINTS" id="PR00102">
    <property type="entry name" value="OTCASE"/>
</dbReference>
<dbReference type="InterPro" id="IPR002292">
    <property type="entry name" value="Orn/put_carbamltrans"/>
</dbReference>
<name>A0A0J1FKC9_9FIRM</name>
<dbReference type="PRINTS" id="PR00100">
    <property type="entry name" value="AOTCASE"/>
</dbReference>
<sequence length="334" mass="37518">MQTVFRGRHFINLEDFTKEEIDTMLEVSMELKRKFAMGEDTPYLTNKTGFLMFFEQSTRTRNSMEAGMAQLGGHAGFLDSSTMQVAHGETAKDTAIILSRFGHMIACRYCNWGRGNAYLNEMARWSSVPIMNLQCDLYHPFQGLADLMTIKEKLPDLRRKKISIIWAYAESHKKPISVPVTQVLLFPRYGMDVWLAYPEGWELPDWVIDQARANAEKHGGTLTITHDEAAAYKDADIVIPKSWGNWVTDQTGATETGASKVIDDALIANKSWKCTEAKMATASKDVMYMHALPADRNNEVEDSVIDGPHSIVYDAAENRLHTAKAVMTLLVGGK</sequence>
<dbReference type="PATRIC" id="fig|476652.3.peg.4397"/>
<organism evidence="5 6">
    <name type="scientific">Desulfosporosinus acididurans</name>
    <dbReference type="NCBI Taxonomy" id="476652"/>
    <lineage>
        <taxon>Bacteria</taxon>
        <taxon>Bacillati</taxon>
        <taxon>Bacillota</taxon>
        <taxon>Clostridia</taxon>
        <taxon>Eubacteriales</taxon>
        <taxon>Desulfitobacteriaceae</taxon>
        <taxon>Desulfosporosinus</taxon>
    </lineage>
</organism>
<dbReference type="EC" id="2.1.3.3" evidence="5"/>
<evidence type="ECO:0000259" key="3">
    <source>
        <dbReference type="Pfam" id="PF00185"/>
    </source>
</evidence>
<feature type="domain" description="Aspartate/ornithine carbamoyltransferase Asp/Orn-binding" evidence="3">
    <location>
        <begin position="182"/>
        <end position="329"/>
    </location>
</feature>
<comment type="similarity">
    <text evidence="2">Belongs to the aspartate/ornithine carbamoyltransferase superfamily.</text>
</comment>
<dbReference type="Proteomes" id="UP000036356">
    <property type="component" value="Unassembled WGS sequence"/>
</dbReference>
<protein>
    <submittedName>
        <fullName evidence="5">Ornithine carbamoyltransferase</fullName>
        <ecNumber evidence="5">2.1.3.3</ecNumber>
    </submittedName>
</protein>